<feature type="chain" id="PRO_5008595863" evidence="7">
    <location>
        <begin position="25"/>
        <end position="348"/>
    </location>
</feature>
<name>A0A1B7K5V5_9ENTR</name>
<dbReference type="PANTHER" id="PTHR12147:SF56">
    <property type="entry name" value="AMINOPEPTIDASE YDR415C-RELATED"/>
    <property type="match status" value="1"/>
</dbReference>
<reference evidence="9 10" key="1">
    <citation type="submission" date="2016-04" db="EMBL/GenBank/DDBJ databases">
        <title>ATOL: Assembling a taxonomically balanced genome-scale reconstruction of the evolutionary history of the Enterobacteriaceae.</title>
        <authorList>
            <person name="Plunkett G.III."/>
            <person name="Neeno-Eckwall E.C."/>
            <person name="Glasner J.D."/>
            <person name="Perna N.T."/>
        </authorList>
    </citation>
    <scope>NUCLEOTIDE SEQUENCE [LARGE SCALE GENOMIC DNA]</scope>
    <source>
        <strain evidence="9 10">ATCC 51603</strain>
    </source>
</reference>
<evidence type="ECO:0000256" key="2">
    <source>
        <dbReference type="ARBA" id="ARBA00022670"/>
    </source>
</evidence>
<evidence type="ECO:0000313" key="9">
    <source>
        <dbReference type="EMBL" id="OAT55404.1"/>
    </source>
</evidence>
<dbReference type="Gene3D" id="3.40.630.10">
    <property type="entry name" value="Zn peptidases"/>
    <property type="match status" value="1"/>
</dbReference>
<dbReference type="GO" id="GO:0008235">
    <property type="term" value="F:metalloexopeptidase activity"/>
    <property type="evidence" value="ECO:0007669"/>
    <property type="project" value="InterPro"/>
</dbReference>
<evidence type="ECO:0000256" key="6">
    <source>
        <dbReference type="ARBA" id="ARBA00022833"/>
    </source>
</evidence>
<evidence type="ECO:0000259" key="8">
    <source>
        <dbReference type="Pfam" id="PF04389"/>
    </source>
</evidence>
<keyword evidence="2" id="KW-0645">Protease</keyword>
<dbReference type="GO" id="GO:0004177">
    <property type="term" value="F:aminopeptidase activity"/>
    <property type="evidence" value="ECO:0007669"/>
    <property type="project" value="UniProtKB-KW"/>
</dbReference>
<keyword evidence="6" id="KW-0862">Zinc</keyword>
<sequence length="348" mass="38110">MFSALRHCMAALALGVCFTLPAQAAASSLGTIANTQARYIATYFPGRITGTPAEMLSADYIRQQFAQMGYQSDIRTFNSRYIYTSKDNRKNWHNVVGSTVIAAHEGKSSQQIIVMAHLDTYAPHSDSDVEQNLGGLTLQGIDDNALGLGVMLELAERFKNVPTEYGIRFIATSGEEEGKLGAENLLKRMSSAEKKNTLLVINLDNLVVGDKLYFNSGVKTPASVRKLTRDRALTLAHSRGIAAATNPGLNPLYPQGTGCCNDAEIFDNAGIPVLSVEATNWSLGKKDGYQQRAKSTSFPDGTSWHNAQLDNQQYIDKALPGRIERRSREVVRVMMPLMRELAKAEKSS</sequence>
<dbReference type="GO" id="GO:0006508">
    <property type="term" value="P:proteolysis"/>
    <property type="evidence" value="ECO:0007669"/>
    <property type="project" value="UniProtKB-KW"/>
</dbReference>
<keyword evidence="1 9" id="KW-0031">Aminopeptidase</keyword>
<dbReference type="FunFam" id="3.40.630.10:FF:000038">
    <property type="entry name" value="Alkaline phosphatase isozyme conversion"/>
    <property type="match status" value="1"/>
</dbReference>
<dbReference type="Proteomes" id="UP000078386">
    <property type="component" value="Unassembled WGS sequence"/>
</dbReference>
<keyword evidence="10" id="KW-1185">Reference proteome</keyword>
<dbReference type="Pfam" id="PF04389">
    <property type="entry name" value="Peptidase_M28"/>
    <property type="match status" value="1"/>
</dbReference>
<feature type="domain" description="Peptidase M28" evidence="8">
    <location>
        <begin position="100"/>
        <end position="329"/>
    </location>
</feature>
<keyword evidence="5 9" id="KW-0378">Hydrolase</keyword>
<dbReference type="EC" id="3.4.11.-" evidence="9"/>
<evidence type="ECO:0000256" key="3">
    <source>
        <dbReference type="ARBA" id="ARBA00022723"/>
    </source>
</evidence>
<dbReference type="PANTHER" id="PTHR12147">
    <property type="entry name" value="METALLOPEPTIDASE M28 FAMILY MEMBER"/>
    <property type="match status" value="1"/>
</dbReference>
<evidence type="ECO:0000256" key="5">
    <source>
        <dbReference type="ARBA" id="ARBA00022801"/>
    </source>
</evidence>
<dbReference type="EMBL" id="LXEU01000024">
    <property type="protein sequence ID" value="OAT55404.1"/>
    <property type="molecule type" value="Genomic_DNA"/>
</dbReference>
<gene>
    <name evidence="9" type="ORF">M989_01079</name>
</gene>
<evidence type="ECO:0000256" key="7">
    <source>
        <dbReference type="SAM" id="SignalP"/>
    </source>
</evidence>
<dbReference type="EC" id="3.4.-.-" evidence="9"/>
<evidence type="ECO:0000313" key="10">
    <source>
        <dbReference type="Proteomes" id="UP000078386"/>
    </source>
</evidence>
<dbReference type="PATRIC" id="fig|1354264.4.peg.1125"/>
<keyword evidence="3" id="KW-0479">Metal-binding</keyword>
<dbReference type="AlphaFoldDB" id="A0A1B7K5V5"/>
<evidence type="ECO:0000256" key="1">
    <source>
        <dbReference type="ARBA" id="ARBA00022438"/>
    </source>
</evidence>
<protein>
    <submittedName>
        <fullName evidence="9">Alkaline phosphatase isozyme conversion protein</fullName>
        <ecNumber evidence="9">3.4.-.-</ecNumber>
        <ecNumber evidence="9">3.4.11.-</ecNumber>
    </submittedName>
</protein>
<dbReference type="NCBIfam" id="NF007568">
    <property type="entry name" value="PRK10199.1"/>
    <property type="match status" value="1"/>
</dbReference>
<dbReference type="SUPFAM" id="SSF53187">
    <property type="entry name" value="Zn-dependent exopeptidases"/>
    <property type="match status" value="1"/>
</dbReference>
<comment type="caution">
    <text evidence="9">The sequence shown here is derived from an EMBL/GenBank/DDBJ whole genome shotgun (WGS) entry which is preliminary data.</text>
</comment>
<dbReference type="GO" id="GO:0046872">
    <property type="term" value="F:metal ion binding"/>
    <property type="evidence" value="ECO:0007669"/>
    <property type="project" value="UniProtKB-KW"/>
</dbReference>
<keyword evidence="4 7" id="KW-0732">Signal</keyword>
<feature type="signal peptide" evidence="7">
    <location>
        <begin position="1"/>
        <end position="24"/>
    </location>
</feature>
<dbReference type="InterPro" id="IPR007484">
    <property type="entry name" value="Peptidase_M28"/>
</dbReference>
<organism evidence="9 10">
    <name type="scientific">Kluyvera georgiana ATCC 51603</name>
    <dbReference type="NCBI Taxonomy" id="1354264"/>
    <lineage>
        <taxon>Bacteria</taxon>
        <taxon>Pseudomonadati</taxon>
        <taxon>Pseudomonadota</taxon>
        <taxon>Gammaproteobacteria</taxon>
        <taxon>Enterobacterales</taxon>
        <taxon>Enterobacteriaceae</taxon>
        <taxon>Kluyvera</taxon>
    </lineage>
</organism>
<proteinExistence type="predicted"/>
<accession>A0A1B7K5V5</accession>
<dbReference type="InterPro" id="IPR045175">
    <property type="entry name" value="M28_fam"/>
</dbReference>
<dbReference type="RefSeq" id="WP_064543101.1">
    <property type="nucleotide sequence ID" value="NZ_LXEU01000024.1"/>
</dbReference>
<evidence type="ECO:0000256" key="4">
    <source>
        <dbReference type="ARBA" id="ARBA00022729"/>
    </source>
</evidence>